<dbReference type="GO" id="GO:0004316">
    <property type="term" value="F:3-oxoacyl-[acyl-carrier-protein] reductase (NADPH) activity"/>
    <property type="evidence" value="ECO:0007669"/>
    <property type="project" value="UniProtKB-EC"/>
</dbReference>
<evidence type="ECO:0000256" key="2">
    <source>
        <dbReference type="ARBA" id="ARBA00023002"/>
    </source>
</evidence>
<name>A0A212JDA9_9DELT</name>
<evidence type="ECO:0000259" key="3">
    <source>
        <dbReference type="SMART" id="SM00822"/>
    </source>
</evidence>
<keyword evidence="2 4" id="KW-0560">Oxidoreductase</keyword>
<organism evidence="4">
    <name type="scientific">uncultured delta proteobacterium</name>
    <dbReference type="NCBI Taxonomy" id="34034"/>
    <lineage>
        <taxon>Bacteria</taxon>
        <taxon>Deltaproteobacteria</taxon>
        <taxon>environmental samples</taxon>
    </lineage>
</organism>
<dbReference type="InterPro" id="IPR020904">
    <property type="entry name" value="Sc_DH/Rdtase_CS"/>
</dbReference>
<dbReference type="EMBL" id="FLUQ01000001">
    <property type="protein sequence ID" value="SBV97255.1"/>
    <property type="molecule type" value="Genomic_DNA"/>
</dbReference>
<proteinExistence type="inferred from homology"/>
<evidence type="ECO:0000256" key="1">
    <source>
        <dbReference type="ARBA" id="ARBA00006484"/>
    </source>
</evidence>
<dbReference type="NCBIfam" id="NF005559">
    <property type="entry name" value="PRK07231.1"/>
    <property type="match status" value="1"/>
</dbReference>
<dbReference type="PANTHER" id="PTHR42760">
    <property type="entry name" value="SHORT-CHAIN DEHYDROGENASES/REDUCTASES FAMILY MEMBER"/>
    <property type="match status" value="1"/>
</dbReference>
<dbReference type="InterPro" id="IPR002347">
    <property type="entry name" value="SDR_fam"/>
</dbReference>
<dbReference type="InterPro" id="IPR057326">
    <property type="entry name" value="KR_dom"/>
</dbReference>
<dbReference type="SUPFAM" id="SSF51735">
    <property type="entry name" value="NAD(P)-binding Rossmann-fold domains"/>
    <property type="match status" value="1"/>
</dbReference>
<gene>
    <name evidence="4" type="primary">fabG</name>
    <name evidence="4" type="ORF">KL86DPRO_11185</name>
</gene>
<dbReference type="PRINTS" id="PR00081">
    <property type="entry name" value="GDHRDH"/>
</dbReference>
<comment type="similarity">
    <text evidence="1">Belongs to the short-chain dehydrogenases/reductases (SDR) family.</text>
</comment>
<protein>
    <submittedName>
        <fullName evidence="4">3-oxoacyl-(Acyl-carrier-protein) reductase FabG</fullName>
        <ecNumber evidence="4">1.1.1.100</ecNumber>
    </submittedName>
</protein>
<reference evidence="4" key="1">
    <citation type="submission" date="2016-04" db="EMBL/GenBank/DDBJ databases">
        <authorList>
            <person name="Evans L.H."/>
            <person name="Alamgir A."/>
            <person name="Owens N."/>
            <person name="Weber N.D."/>
            <person name="Virtaneva K."/>
            <person name="Barbian K."/>
            <person name="Babar A."/>
            <person name="Rosenke K."/>
        </authorList>
    </citation>
    <scope>NUCLEOTIDE SEQUENCE</scope>
    <source>
        <strain evidence="4">86</strain>
    </source>
</reference>
<dbReference type="PRINTS" id="PR00080">
    <property type="entry name" value="SDRFAMILY"/>
</dbReference>
<dbReference type="FunFam" id="3.40.50.720:FF:000173">
    <property type="entry name" value="3-oxoacyl-[acyl-carrier protein] reductase"/>
    <property type="match status" value="1"/>
</dbReference>
<sequence>MRLHDRVILVTGAAKGLGRAMAEGMAAEGAAVMLADIDIAEAETVAAVIAQKGQRATAFNLDVSDGESVARVVAAIQSREGRIDVLVNNAGIAATKSFFDTSEAEWDRVMRINLKSVFHCCQAVLPAMTERRRGKVINVASVAAKVGGGLLGTTTYAASKAGMIGLSKGLAREFAPFGITVNTIAPGSITTPLTYQHMTPKQMAASVKRIPLGRRGTPEDMVGAAVFLASPESDFITGATIDVNGGILMD</sequence>
<dbReference type="InterPro" id="IPR036291">
    <property type="entry name" value="NAD(P)-bd_dom_sf"/>
</dbReference>
<feature type="domain" description="Ketoreductase" evidence="3">
    <location>
        <begin position="6"/>
        <end position="187"/>
    </location>
</feature>
<accession>A0A212JDA9</accession>
<dbReference type="Pfam" id="PF13561">
    <property type="entry name" value="adh_short_C2"/>
    <property type="match status" value="1"/>
</dbReference>
<dbReference type="AlphaFoldDB" id="A0A212JDA9"/>
<dbReference type="EC" id="1.1.1.100" evidence="4"/>
<dbReference type="NCBIfam" id="NF009466">
    <property type="entry name" value="PRK12826.1-2"/>
    <property type="match status" value="1"/>
</dbReference>
<dbReference type="SMART" id="SM00822">
    <property type="entry name" value="PKS_KR"/>
    <property type="match status" value="1"/>
</dbReference>
<dbReference type="PANTHER" id="PTHR42760:SF133">
    <property type="entry name" value="3-OXOACYL-[ACYL-CARRIER-PROTEIN] REDUCTASE"/>
    <property type="match status" value="1"/>
</dbReference>
<dbReference type="Gene3D" id="3.40.50.720">
    <property type="entry name" value="NAD(P)-binding Rossmann-like Domain"/>
    <property type="match status" value="1"/>
</dbReference>
<evidence type="ECO:0000313" key="4">
    <source>
        <dbReference type="EMBL" id="SBV97255.1"/>
    </source>
</evidence>
<dbReference type="PROSITE" id="PS00061">
    <property type="entry name" value="ADH_SHORT"/>
    <property type="match status" value="1"/>
</dbReference>